<dbReference type="InterPro" id="IPR010905">
    <property type="entry name" value="Glyco_hydro_88"/>
</dbReference>
<dbReference type="PATRIC" id="fig|162209.4.peg.881"/>
<gene>
    <name evidence="2" type="ORF">IJ22_08230</name>
</gene>
<dbReference type="OrthoDB" id="6381507at2"/>
<dbReference type="Pfam" id="PF07470">
    <property type="entry name" value="Glyco_hydro_88"/>
    <property type="match status" value="1"/>
</dbReference>
<dbReference type="EMBL" id="CP013652">
    <property type="protein sequence ID" value="ALS21205.1"/>
    <property type="molecule type" value="Genomic_DNA"/>
</dbReference>
<dbReference type="KEGG" id="pnp:IJ22_08230"/>
<dbReference type="RefSeq" id="WP_062407418.1">
    <property type="nucleotide sequence ID" value="NZ_BJCS01000006.1"/>
</dbReference>
<dbReference type="STRING" id="162209.IJ22_08230"/>
<reference evidence="2 3" key="2">
    <citation type="journal article" date="2016" name="Genome Announc.">
        <title>Complete Genome Sequences of Two Interactive Moderate Thermophiles, Paenibacillus napthalenovorans 32O-Y and Paenibacillus sp. 32O-W.</title>
        <authorList>
            <person name="Butler R.R.III."/>
            <person name="Wang J."/>
            <person name="Stark B.C."/>
            <person name="Pombert J.F."/>
        </authorList>
    </citation>
    <scope>NUCLEOTIDE SEQUENCE [LARGE SCALE GENOMIC DNA]</scope>
    <source>
        <strain evidence="2 3">32O-Y</strain>
    </source>
</reference>
<dbReference type="SUPFAM" id="SSF48208">
    <property type="entry name" value="Six-hairpin glycosidases"/>
    <property type="match status" value="1"/>
</dbReference>
<protein>
    <submittedName>
        <fullName evidence="2">Family 88 glycosyl hydrolase</fullName>
    </submittedName>
</protein>
<dbReference type="Proteomes" id="UP000061660">
    <property type="component" value="Chromosome"/>
</dbReference>
<dbReference type="InterPro" id="IPR052043">
    <property type="entry name" value="PolySaccharide_Degr_Enz"/>
</dbReference>
<dbReference type="Gene3D" id="1.50.10.10">
    <property type="match status" value="1"/>
</dbReference>
<name>A0A0U2W118_9BACL</name>
<dbReference type="PANTHER" id="PTHR33886:SF8">
    <property type="entry name" value="UNSATURATED RHAMNOGALACTURONAN HYDROLASE (EUROFUNG)"/>
    <property type="match status" value="1"/>
</dbReference>
<dbReference type="GO" id="GO:0005975">
    <property type="term" value="P:carbohydrate metabolic process"/>
    <property type="evidence" value="ECO:0007669"/>
    <property type="project" value="InterPro"/>
</dbReference>
<evidence type="ECO:0000256" key="1">
    <source>
        <dbReference type="ARBA" id="ARBA00022801"/>
    </source>
</evidence>
<evidence type="ECO:0000313" key="2">
    <source>
        <dbReference type="EMBL" id="ALS21205.1"/>
    </source>
</evidence>
<keyword evidence="1 2" id="KW-0378">Hydrolase</keyword>
<evidence type="ECO:0000313" key="3">
    <source>
        <dbReference type="Proteomes" id="UP000061660"/>
    </source>
</evidence>
<sequence length="381" mass="43435">MDGLQWAVQTAETFMSASDLQGYHPELAKRWAYVPGMMLLSIGRVWEQTGEAKYFDYMKKHMDLFVEPGGAIRTYVLEEYNLDQINQGKVLFPLLRQTGETRYEKAAHLLAAQLRGHPRTSEGGFWHKKIYPFQMWLDGLYMSSPFLAQYAQTFGQPEWLDEVSRQLLLVEKQTRDPVTGLLVHAWDESREQRWCNPDTGKSLHFWSRAMGWYTMAIVDALEHFPADHPKRGTIVGIFERMAGALVRVQEAESGLWYQVLDMGQKEGNYLEASGTGMFTYAIAKGVRLGYLSPKFKPAAVKSYQGMLERLVETDETGVHLNQICHGAGLGGTPYRDGSYSYYIGEKVVRDAMMGLAPFILAGVEIHRLRETESRTQLQHRS</sequence>
<reference evidence="3" key="1">
    <citation type="submission" date="2015-12" db="EMBL/GenBank/DDBJ databases">
        <title>Complete genome sequences of two moderately thermophilic Paenibacillus species.</title>
        <authorList>
            <person name="Butler R.III."/>
            <person name="Wang J."/>
            <person name="Stark B.C."/>
            <person name="Pombert J.-F."/>
        </authorList>
    </citation>
    <scope>NUCLEOTIDE SEQUENCE [LARGE SCALE GENOMIC DNA]</scope>
    <source>
        <strain evidence="3">32O-Y</strain>
    </source>
</reference>
<proteinExistence type="predicted"/>
<accession>A0A0U2W118</accession>
<dbReference type="PANTHER" id="PTHR33886">
    <property type="entry name" value="UNSATURATED RHAMNOGALACTURONAN HYDROLASE (EUROFUNG)"/>
    <property type="match status" value="1"/>
</dbReference>
<dbReference type="InterPro" id="IPR008928">
    <property type="entry name" value="6-hairpin_glycosidase_sf"/>
</dbReference>
<dbReference type="GO" id="GO:0016787">
    <property type="term" value="F:hydrolase activity"/>
    <property type="evidence" value="ECO:0007669"/>
    <property type="project" value="UniProtKB-KW"/>
</dbReference>
<dbReference type="AlphaFoldDB" id="A0A0U2W118"/>
<dbReference type="InterPro" id="IPR012341">
    <property type="entry name" value="6hp_glycosidase-like_sf"/>
</dbReference>
<keyword evidence="3" id="KW-1185">Reference proteome</keyword>
<organism evidence="2 3">
    <name type="scientific">Paenibacillus naphthalenovorans</name>
    <dbReference type="NCBI Taxonomy" id="162209"/>
    <lineage>
        <taxon>Bacteria</taxon>
        <taxon>Bacillati</taxon>
        <taxon>Bacillota</taxon>
        <taxon>Bacilli</taxon>
        <taxon>Bacillales</taxon>
        <taxon>Paenibacillaceae</taxon>
        <taxon>Paenibacillus</taxon>
    </lineage>
</organism>